<dbReference type="Proteomes" id="UP001231362">
    <property type="component" value="Unassembled WGS sequence"/>
</dbReference>
<reference evidence="10 11" key="1">
    <citation type="submission" date="2023-07" db="EMBL/GenBank/DDBJ databases">
        <title>Genomic Encyclopedia of Type Strains, Phase IV (KMG-IV): sequencing the most valuable type-strain genomes for metagenomic binning, comparative biology and taxonomic classification.</title>
        <authorList>
            <person name="Goeker M."/>
        </authorList>
    </citation>
    <scope>NUCLEOTIDE SEQUENCE [LARGE SCALE GENOMIC DNA]</scope>
    <source>
        <strain evidence="10 11">DSM 23948</strain>
    </source>
</reference>
<dbReference type="InterPro" id="IPR036388">
    <property type="entry name" value="WH-like_DNA-bd_sf"/>
</dbReference>
<feature type="domain" description="Response regulatory" evidence="8">
    <location>
        <begin position="3"/>
        <end position="116"/>
    </location>
</feature>
<accession>A0ABT9V4B0</accession>
<dbReference type="InterPro" id="IPR011006">
    <property type="entry name" value="CheY-like_superfamily"/>
</dbReference>
<dbReference type="EMBL" id="JAUSTU010000008">
    <property type="protein sequence ID" value="MDQ0155774.1"/>
    <property type="molecule type" value="Genomic_DNA"/>
</dbReference>
<dbReference type="PANTHER" id="PTHR48111:SF43">
    <property type="entry name" value="STAGE 0 SPORULATION PROTEIN A HOMOLOG"/>
    <property type="match status" value="1"/>
</dbReference>
<dbReference type="InterPro" id="IPR039420">
    <property type="entry name" value="WalR-like"/>
</dbReference>
<comment type="caution">
    <text evidence="10">The sequence shown here is derived from an EMBL/GenBank/DDBJ whole genome shotgun (WGS) entry which is preliminary data.</text>
</comment>
<feature type="domain" description="OmpR/PhoB-type" evidence="9">
    <location>
        <begin position="127"/>
        <end position="224"/>
    </location>
</feature>
<dbReference type="PROSITE" id="PS50110">
    <property type="entry name" value="RESPONSE_REGULATORY"/>
    <property type="match status" value="1"/>
</dbReference>
<keyword evidence="4 7" id="KW-0238">DNA-binding</keyword>
<evidence type="ECO:0000256" key="5">
    <source>
        <dbReference type="ARBA" id="ARBA00023163"/>
    </source>
</evidence>
<evidence type="ECO:0000256" key="2">
    <source>
        <dbReference type="ARBA" id="ARBA00023012"/>
    </source>
</evidence>
<dbReference type="InterPro" id="IPR001867">
    <property type="entry name" value="OmpR/PhoB-type_DNA-bd"/>
</dbReference>
<gene>
    <name evidence="10" type="ORF">J2S07_002079</name>
</gene>
<dbReference type="RefSeq" id="WP_307150298.1">
    <property type="nucleotide sequence ID" value="NZ_JAUSTU010000008.1"/>
</dbReference>
<dbReference type="CDD" id="cd00383">
    <property type="entry name" value="trans_reg_C"/>
    <property type="match status" value="1"/>
</dbReference>
<evidence type="ECO:0000313" key="11">
    <source>
        <dbReference type="Proteomes" id="UP001231362"/>
    </source>
</evidence>
<dbReference type="Pfam" id="PF00072">
    <property type="entry name" value="Response_reg"/>
    <property type="match status" value="1"/>
</dbReference>
<dbReference type="InterPro" id="IPR001789">
    <property type="entry name" value="Sig_transdc_resp-reg_receiver"/>
</dbReference>
<evidence type="ECO:0000259" key="9">
    <source>
        <dbReference type="PROSITE" id="PS51755"/>
    </source>
</evidence>
<dbReference type="SUPFAM" id="SSF52172">
    <property type="entry name" value="CheY-like"/>
    <property type="match status" value="1"/>
</dbReference>
<dbReference type="PANTHER" id="PTHR48111">
    <property type="entry name" value="REGULATOR OF RPOS"/>
    <property type="match status" value="1"/>
</dbReference>
<evidence type="ECO:0000259" key="8">
    <source>
        <dbReference type="PROSITE" id="PS50110"/>
    </source>
</evidence>
<dbReference type="PROSITE" id="PS51755">
    <property type="entry name" value="OMPR_PHOB"/>
    <property type="match status" value="1"/>
</dbReference>
<protein>
    <submittedName>
        <fullName evidence="10">DNA-binding response OmpR family regulator</fullName>
    </submittedName>
</protein>
<feature type="modified residue" description="4-aspartylphosphate" evidence="6">
    <location>
        <position position="52"/>
    </location>
</feature>
<keyword evidence="2" id="KW-0902">Two-component regulatory system</keyword>
<keyword evidence="1 6" id="KW-0597">Phosphoprotein</keyword>
<dbReference type="Gene3D" id="1.10.10.10">
    <property type="entry name" value="Winged helix-like DNA-binding domain superfamily/Winged helix DNA-binding domain"/>
    <property type="match status" value="1"/>
</dbReference>
<proteinExistence type="predicted"/>
<evidence type="ECO:0000256" key="3">
    <source>
        <dbReference type="ARBA" id="ARBA00023015"/>
    </source>
</evidence>
<organism evidence="10 11">
    <name type="scientific">Anoxybacillus andreesenii</name>
    <dbReference type="NCBI Taxonomy" id="1325932"/>
    <lineage>
        <taxon>Bacteria</taxon>
        <taxon>Bacillati</taxon>
        <taxon>Bacillota</taxon>
        <taxon>Bacilli</taxon>
        <taxon>Bacillales</taxon>
        <taxon>Anoxybacillaceae</taxon>
        <taxon>Anoxybacillus</taxon>
    </lineage>
</organism>
<name>A0ABT9V4B0_9BACL</name>
<dbReference type="Gene3D" id="3.40.50.2300">
    <property type="match status" value="1"/>
</dbReference>
<dbReference type="Pfam" id="PF00486">
    <property type="entry name" value="Trans_reg_C"/>
    <property type="match status" value="1"/>
</dbReference>
<evidence type="ECO:0000256" key="4">
    <source>
        <dbReference type="ARBA" id="ARBA00023125"/>
    </source>
</evidence>
<dbReference type="GO" id="GO:0003677">
    <property type="term" value="F:DNA binding"/>
    <property type="evidence" value="ECO:0007669"/>
    <property type="project" value="UniProtKB-KW"/>
</dbReference>
<keyword evidence="11" id="KW-1185">Reference proteome</keyword>
<evidence type="ECO:0000313" key="10">
    <source>
        <dbReference type="EMBL" id="MDQ0155774.1"/>
    </source>
</evidence>
<evidence type="ECO:0000256" key="6">
    <source>
        <dbReference type="PROSITE-ProRule" id="PRU00169"/>
    </source>
</evidence>
<keyword evidence="5" id="KW-0804">Transcription</keyword>
<dbReference type="SMART" id="SM00862">
    <property type="entry name" value="Trans_reg_C"/>
    <property type="match status" value="1"/>
</dbReference>
<evidence type="ECO:0000256" key="1">
    <source>
        <dbReference type="ARBA" id="ARBA00022553"/>
    </source>
</evidence>
<dbReference type="Gene3D" id="6.10.250.690">
    <property type="match status" value="1"/>
</dbReference>
<feature type="DNA-binding region" description="OmpR/PhoB-type" evidence="7">
    <location>
        <begin position="127"/>
        <end position="224"/>
    </location>
</feature>
<evidence type="ECO:0000256" key="7">
    <source>
        <dbReference type="PROSITE-ProRule" id="PRU01091"/>
    </source>
</evidence>
<keyword evidence="3" id="KW-0805">Transcription regulation</keyword>
<sequence>MYKVLIIEDDHKLRTLMGQYLTKWNFQPVLVEDFEHIDHIAEKESPHIILLDINLPVQDGFYWCSKLRQLSDVPIIFISSRSQSMDIVIAMNMGGDDYIQKPFSLEVLVAKMNAVLRRSSSIQNLDKELLTAGELTLNLQNSFVECQSKKASLTKNEFQILYLLMKKSGQIISRDEIMRSLWEDEQFIDDNTLTVNVNRLRKKLEEIGAGDAITTKKRQGYLLQ</sequence>
<dbReference type="SMART" id="SM00448">
    <property type="entry name" value="REC"/>
    <property type="match status" value="1"/>
</dbReference>